<dbReference type="EMBL" id="JABFAJ010000017">
    <property type="protein sequence ID" value="NNU27690.1"/>
    <property type="molecule type" value="Genomic_DNA"/>
</dbReference>
<keyword evidence="2" id="KW-1185">Reference proteome</keyword>
<proteinExistence type="predicted"/>
<gene>
    <name evidence="1" type="ORF">HLI28_09065</name>
</gene>
<organism evidence="1 2">
    <name type="scientific">Isoptericola sediminis</name>
    <dbReference type="NCBI Taxonomy" id="2733572"/>
    <lineage>
        <taxon>Bacteria</taxon>
        <taxon>Bacillati</taxon>
        <taxon>Actinomycetota</taxon>
        <taxon>Actinomycetes</taxon>
        <taxon>Micrococcales</taxon>
        <taxon>Promicromonosporaceae</taxon>
        <taxon>Isoptericola</taxon>
    </lineage>
</organism>
<evidence type="ECO:0000313" key="1">
    <source>
        <dbReference type="EMBL" id="NNU27690.1"/>
    </source>
</evidence>
<name>A0A849K5J6_9MICO</name>
<dbReference type="InterPro" id="IPR011044">
    <property type="entry name" value="Quino_amine_DH_bsu"/>
</dbReference>
<dbReference type="RefSeq" id="WP_171247199.1">
    <property type="nucleotide sequence ID" value="NZ_JABFAJ010000017.1"/>
</dbReference>
<reference evidence="1 2" key="1">
    <citation type="submission" date="2020-05" db="EMBL/GenBank/DDBJ databases">
        <title>Genome sequence of Isoptericola sp. JC619 isolated from Chilika lagoon, India.</title>
        <authorList>
            <person name="Kumar D."/>
            <person name="Appam K."/>
            <person name="Gandham S."/>
            <person name="Uppada J."/>
            <person name="Sasikala C."/>
            <person name="Venkata Ramana C."/>
        </authorList>
    </citation>
    <scope>NUCLEOTIDE SEQUENCE [LARGE SCALE GENOMIC DNA]</scope>
    <source>
        <strain evidence="1 2">JC619</strain>
    </source>
</reference>
<sequence>MTRTRRTGPPALVLTGALLLAGCADQPGPPPVEIDRTPTSAVGAPAEVDPDGLRLPLQVDTVRIVDPGWDAVPQSADGITLGAGERDGLLRFTAVAADGEALWSADRPVSRTGYAVTTTPDGRALAVLTDSPAADDGEAGVATSATAYDLSTGEQVWGPVDVPGPLVGPGLVFSAEPTEPIGTGDARVVLDAGTGQVLGQDDGATVLGEYRGTVVTRQGDDLVASDTAGAESWRLDAAAQGWDPEALVAATEPAPGPGVVRVRTDDASEALVDLADGTVLADGFTDVGVDPTTGTVITVDVDEVRGLDAEGAELWTSSSGQETTVEGVSGALVYLRVGDSLRAHNVVTGNVAEAYDPEGTGDLVVPVLVTEDGGIVLSDYEHHYLATTEATPPPAP</sequence>
<evidence type="ECO:0008006" key="3">
    <source>
        <dbReference type="Google" id="ProtNLM"/>
    </source>
</evidence>
<dbReference type="SUPFAM" id="SSF50969">
    <property type="entry name" value="YVTN repeat-like/Quinoprotein amine dehydrogenase"/>
    <property type="match status" value="1"/>
</dbReference>
<dbReference type="PROSITE" id="PS51257">
    <property type="entry name" value="PROKAR_LIPOPROTEIN"/>
    <property type="match status" value="1"/>
</dbReference>
<accession>A0A849K5J6</accession>
<comment type="caution">
    <text evidence="1">The sequence shown here is derived from an EMBL/GenBank/DDBJ whole genome shotgun (WGS) entry which is preliminary data.</text>
</comment>
<evidence type="ECO:0000313" key="2">
    <source>
        <dbReference type="Proteomes" id="UP000557204"/>
    </source>
</evidence>
<dbReference type="Proteomes" id="UP000557204">
    <property type="component" value="Unassembled WGS sequence"/>
</dbReference>
<dbReference type="AlphaFoldDB" id="A0A849K5J6"/>
<protein>
    <recommendedName>
        <fullName evidence="3">Pyrroloquinoline-quinone binding quinoprotein</fullName>
    </recommendedName>
</protein>